<dbReference type="EMBL" id="BIXY01000006">
    <property type="protein sequence ID" value="GCF07114.1"/>
    <property type="molecule type" value="Genomic_DNA"/>
</dbReference>
<comment type="caution">
    <text evidence="1">The sequence shown here is derived from an EMBL/GenBank/DDBJ whole genome shotgun (WGS) entry which is preliminary data.</text>
</comment>
<keyword evidence="2" id="KW-1185">Reference proteome</keyword>
<evidence type="ECO:0000313" key="2">
    <source>
        <dbReference type="Proteomes" id="UP000322530"/>
    </source>
</evidence>
<dbReference type="Proteomes" id="UP000322530">
    <property type="component" value="Unassembled WGS sequence"/>
</dbReference>
<reference evidence="1 2" key="1">
    <citation type="submission" date="2019-01" db="EMBL/GenBank/DDBJ databases">
        <title>Draft genome sequence of Dictyobacter sp. Uno17.</title>
        <authorList>
            <person name="Wang C.M."/>
            <person name="Zheng Y."/>
            <person name="Sakai Y."/>
            <person name="Abe K."/>
            <person name="Yokota A."/>
            <person name="Yabe S."/>
        </authorList>
    </citation>
    <scope>NUCLEOTIDE SEQUENCE [LARGE SCALE GENOMIC DNA]</scope>
    <source>
        <strain evidence="1 2">Uno17</strain>
    </source>
</reference>
<sequence length="110" mass="13051">MRITILETGESYTRNPISRTLERLCLRLTTEKWTCGNVMQYILPGEDRIRLENIADTRINPLHRLPHNFYLSRTWSFQSCNETKRRGFSTTRRANDRTEFARCDTKAEIP</sequence>
<organism evidence="1 2">
    <name type="scientific">Dictyobacter arantiisoli</name>
    <dbReference type="NCBI Taxonomy" id="2014874"/>
    <lineage>
        <taxon>Bacteria</taxon>
        <taxon>Bacillati</taxon>
        <taxon>Chloroflexota</taxon>
        <taxon>Ktedonobacteria</taxon>
        <taxon>Ktedonobacterales</taxon>
        <taxon>Dictyobacteraceae</taxon>
        <taxon>Dictyobacter</taxon>
    </lineage>
</organism>
<proteinExistence type="predicted"/>
<dbReference type="AntiFam" id="ANF00095">
    <property type="entry name" value="Shadow ORF (opposite ABC transporters)"/>
</dbReference>
<gene>
    <name evidence="1" type="ORF">KDI_06780</name>
</gene>
<accession>A0A5A5T834</accession>
<evidence type="ECO:0000313" key="1">
    <source>
        <dbReference type="EMBL" id="GCF07114.1"/>
    </source>
</evidence>
<dbReference type="AlphaFoldDB" id="A0A5A5T834"/>
<protein>
    <submittedName>
        <fullName evidence="1">Uncharacterized protein</fullName>
    </submittedName>
</protein>
<name>A0A5A5T834_9CHLR</name>